<organism evidence="1 2">
    <name type="scientific">Manihot esculenta</name>
    <name type="common">Cassava</name>
    <name type="synonym">Jatropha manihot</name>
    <dbReference type="NCBI Taxonomy" id="3983"/>
    <lineage>
        <taxon>Eukaryota</taxon>
        <taxon>Viridiplantae</taxon>
        <taxon>Streptophyta</taxon>
        <taxon>Embryophyta</taxon>
        <taxon>Tracheophyta</taxon>
        <taxon>Spermatophyta</taxon>
        <taxon>Magnoliopsida</taxon>
        <taxon>eudicotyledons</taxon>
        <taxon>Gunneridae</taxon>
        <taxon>Pentapetalae</taxon>
        <taxon>rosids</taxon>
        <taxon>fabids</taxon>
        <taxon>Malpighiales</taxon>
        <taxon>Euphorbiaceae</taxon>
        <taxon>Crotonoideae</taxon>
        <taxon>Manihoteae</taxon>
        <taxon>Manihot</taxon>
    </lineage>
</organism>
<dbReference type="Proteomes" id="UP000091857">
    <property type="component" value="Chromosome 3"/>
</dbReference>
<accession>A0ACB7HZZ9</accession>
<keyword evidence="2" id="KW-1185">Reference proteome</keyword>
<dbReference type="EMBL" id="CM004389">
    <property type="protein sequence ID" value="KAG8658152.1"/>
    <property type="molecule type" value="Genomic_DNA"/>
</dbReference>
<proteinExistence type="predicted"/>
<comment type="caution">
    <text evidence="1">The sequence shown here is derived from an EMBL/GenBank/DDBJ whole genome shotgun (WGS) entry which is preliminary data.</text>
</comment>
<gene>
    <name evidence="1" type="ORF">MANES_03G127300v8</name>
</gene>
<name>A0ACB7HZZ9_MANES</name>
<evidence type="ECO:0000313" key="2">
    <source>
        <dbReference type="Proteomes" id="UP000091857"/>
    </source>
</evidence>
<reference evidence="2" key="1">
    <citation type="journal article" date="2016" name="Nat. Biotechnol.">
        <title>Sequencing wild and cultivated cassava and related species reveals extensive interspecific hybridization and genetic diversity.</title>
        <authorList>
            <person name="Bredeson J.V."/>
            <person name="Lyons J.B."/>
            <person name="Prochnik S.E."/>
            <person name="Wu G.A."/>
            <person name="Ha C.M."/>
            <person name="Edsinger-Gonzales E."/>
            <person name="Grimwood J."/>
            <person name="Schmutz J."/>
            <person name="Rabbi I.Y."/>
            <person name="Egesi C."/>
            <person name="Nauluvula P."/>
            <person name="Lebot V."/>
            <person name="Ndunguru J."/>
            <person name="Mkamilo G."/>
            <person name="Bart R.S."/>
            <person name="Setter T.L."/>
            <person name="Gleadow R.M."/>
            <person name="Kulakow P."/>
            <person name="Ferguson M.E."/>
            <person name="Rounsley S."/>
            <person name="Rokhsar D.S."/>
        </authorList>
    </citation>
    <scope>NUCLEOTIDE SEQUENCE [LARGE SCALE GENOMIC DNA]</scope>
    <source>
        <strain evidence="2">cv. AM560-2</strain>
    </source>
</reference>
<protein>
    <submittedName>
        <fullName evidence="1">Uncharacterized protein</fullName>
    </submittedName>
</protein>
<evidence type="ECO:0000313" key="1">
    <source>
        <dbReference type="EMBL" id="KAG8658152.1"/>
    </source>
</evidence>
<sequence>MGTEIEIAEDRLKSFLAQLKAECGVFERIVYKNKNQHRRSSYFQYLLKVRRDLRLLQSAKLDELLDSCFHVITGRKPQQKLHFLESLKWRKVDRGVPNFMERLLGAARILSQMVEPMLKAATEVSVLLARSFFMGFSLTILALLARLRVLVQQILLDVVSVFNTVYSLSQKKQSIKITKEGIEVFREYYPTNKEFVTLECVWDTDKFVLLERTQKSDTESQVGTLGEASIETAALQYKSIESFLGDDSDFEDLNEGPAKDGVDRKEVEGGVDLGDNPDNAGTPDEKLPPEGDMLPISSSSPSSKTLTPRSSSASVAFVSVKRPAPSTAAFISVKRPVTSTSSTTGTDLHSAESEMDSGNKEESFFNLLTGGSLKDSLF</sequence>